<name>A0A9N7TM55_PLEPL</name>
<gene>
    <name evidence="1" type="ORF">PLEPLA_LOCUS2203</name>
</gene>
<evidence type="ECO:0000313" key="2">
    <source>
        <dbReference type="Proteomes" id="UP001153269"/>
    </source>
</evidence>
<organism evidence="1 2">
    <name type="scientific">Pleuronectes platessa</name>
    <name type="common">European plaice</name>
    <dbReference type="NCBI Taxonomy" id="8262"/>
    <lineage>
        <taxon>Eukaryota</taxon>
        <taxon>Metazoa</taxon>
        <taxon>Chordata</taxon>
        <taxon>Craniata</taxon>
        <taxon>Vertebrata</taxon>
        <taxon>Euteleostomi</taxon>
        <taxon>Actinopterygii</taxon>
        <taxon>Neopterygii</taxon>
        <taxon>Teleostei</taxon>
        <taxon>Neoteleostei</taxon>
        <taxon>Acanthomorphata</taxon>
        <taxon>Carangaria</taxon>
        <taxon>Pleuronectiformes</taxon>
        <taxon>Pleuronectoidei</taxon>
        <taxon>Pleuronectidae</taxon>
        <taxon>Pleuronectes</taxon>
    </lineage>
</organism>
<keyword evidence="2" id="KW-1185">Reference proteome</keyword>
<comment type="caution">
    <text evidence="1">The sequence shown here is derived from an EMBL/GenBank/DDBJ whole genome shotgun (WGS) entry which is preliminary data.</text>
</comment>
<evidence type="ECO:0000313" key="1">
    <source>
        <dbReference type="EMBL" id="CAB1414494.1"/>
    </source>
</evidence>
<dbReference type="EMBL" id="CADEAL010000110">
    <property type="protein sequence ID" value="CAB1414494.1"/>
    <property type="molecule type" value="Genomic_DNA"/>
</dbReference>
<dbReference type="AlphaFoldDB" id="A0A9N7TM55"/>
<accession>A0A9N7TM55</accession>
<proteinExistence type="predicted"/>
<protein>
    <submittedName>
        <fullName evidence="1">Uncharacterized protein</fullName>
    </submittedName>
</protein>
<dbReference type="Proteomes" id="UP001153269">
    <property type="component" value="Unassembled WGS sequence"/>
</dbReference>
<reference evidence="1" key="1">
    <citation type="submission" date="2020-03" db="EMBL/GenBank/DDBJ databases">
        <authorList>
            <person name="Weist P."/>
        </authorList>
    </citation>
    <scope>NUCLEOTIDE SEQUENCE</scope>
</reference>
<sequence>MKWNYRHRRRGGGVEVFHGEVGTNRVTAELEDGGDVVERGLLVVQEWVEPQIPQNQTLCSPCTPHPFHVPTCEVCVCRHAPAVSGADIPLISRQAERRGRISPSWDDADLNQIGRDWVPGPGPMWGALHNRALLSGTGVAAGRSPVRTGRHGVMVKQGAVEKGSQGMYTL</sequence>